<dbReference type="EMBL" id="WOAA01000016">
    <property type="protein sequence ID" value="MUG67691.1"/>
    <property type="molecule type" value="Genomic_DNA"/>
</dbReference>
<dbReference type="InterPro" id="IPR006059">
    <property type="entry name" value="SBP"/>
</dbReference>
<comment type="similarity">
    <text evidence="1 6">Belongs to the bacterial solute-binding protein 1 family.</text>
</comment>
<dbReference type="SUPFAM" id="SSF53850">
    <property type="entry name" value="Periplasmic binding protein-like II"/>
    <property type="match status" value="1"/>
</dbReference>
<sequence length="439" mass="47296">MIIKNKGFIGVLCIVLIVMLTACGPQRDIEPGPASEGASAETPGTSPSDDTAAPKPAELTIWADDNAEKLAVLQAITDKYTEQSGIAVKITPIAMNDQPQTLSLDGPSGKGPDLFYQPGIGSLSVQGLVQPMKASEAHLAQFTPETLEALSYDGNLYGLPFVVETYALLYNKELMPEAPKTIADLERIAQEQTDAAKDEYGFLYDATNFYYSWAFMGGSGGYIFGEKDGGFDITDIGLNQEGTVKGVSLIQSWFQKNYLPKGVNGDIVGGLFNEGKVAAVINGPWAITDHKEQLGDHLAVSALPLMEDGTHPQSFIGVKGWMLSAYSQHPEWATDLAEFLTNASSSMTWYEQAGEIPAHLDVLNDPVLVDNPLVAGFSEQIQYGIPFPNVAELTHVWDPMANALKFAAEGEDAQTVLDEAVVQIQDKIKMAGAESMHDD</sequence>
<dbReference type="PROSITE" id="PS51257">
    <property type="entry name" value="PROKAR_LIPOPROTEIN"/>
    <property type="match status" value="1"/>
</dbReference>
<dbReference type="Gene3D" id="3.40.190.10">
    <property type="entry name" value="Periplasmic binding protein-like II"/>
    <property type="match status" value="2"/>
</dbReference>
<evidence type="ECO:0000256" key="3">
    <source>
        <dbReference type="ARBA" id="ARBA00022597"/>
    </source>
</evidence>
<keyword evidence="6" id="KW-0449">Lipoprotein</keyword>
<dbReference type="PROSITE" id="PS01037">
    <property type="entry name" value="SBP_BACTERIAL_1"/>
    <property type="match status" value="1"/>
</dbReference>
<dbReference type="InterPro" id="IPR006060">
    <property type="entry name" value="Maltose/Cyclodextrin-bd"/>
</dbReference>
<dbReference type="PRINTS" id="PR00181">
    <property type="entry name" value="MALTOSEBP"/>
</dbReference>
<dbReference type="PANTHER" id="PTHR30061:SF50">
    <property type="entry name" value="MALTOSE_MALTODEXTRIN-BINDING PERIPLASMIC PROTEIN"/>
    <property type="match status" value="1"/>
</dbReference>
<accession>A0ABW9T5J6</accession>
<dbReference type="Pfam" id="PF13416">
    <property type="entry name" value="SBP_bac_8"/>
    <property type="match status" value="1"/>
</dbReference>
<keyword evidence="2 6" id="KW-0813">Transport</keyword>
<evidence type="ECO:0000256" key="6">
    <source>
        <dbReference type="RuleBase" id="RU365005"/>
    </source>
</evidence>
<evidence type="ECO:0000256" key="5">
    <source>
        <dbReference type="ARBA" id="ARBA00030303"/>
    </source>
</evidence>
<keyword evidence="4" id="KW-0732">Signal</keyword>
<name>A0ABW9T5J6_9BACL</name>
<feature type="region of interest" description="Disordered" evidence="7">
    <location>
        <begin position="29"/>
        <end position="54"/>
    </location>
</feature>
<keyword evidence="9" id="KW-1185">Reference proteome</keyword>
<dbReference type="Proteomes" id="UP000435177">
    <property type="component" value="Unassembled WGS sequence"/>
</dbReference>
<comment type="subcellular location">
    <subcellularLocation>
        <location evidence="6">Cell membrane</location>
        <topology evidence="6">Lipid-anchor</topology>
    </subcellularLocation>
</comment>
<evidence type="ECO:0000256" key="2">
    <source>
        <dbReference type="ARBA" id="ARBA00022448"/>
    </source>
</evidence>
<proteinExistence type="inferred from homology"/>
<comment type="caution">
    <text evidence="8">The sequence shown here is derived from an EMBL/GenBank/DDBJ whole genome shotgun (WGS) entry which is preliminary data.</text>
</comment>
<keyword evidence="6" id="KW-0472">Membrane</keyword>
<keyword evidence="3 6" id="KW-0762">Sugar transport</keyword>
<gene>
    <name evidence="8" type="ORF">GNP94_17005</name>
</gene>
<protein>
    <recommendedName>
        <fullName evidence="5 6">Maltodextrin-binding protein</fullName>
    </recommendedName>
</protein>
<organism evidence="8 9">
    <name type="scientific">Paenibacillus campinasensis</name>
    <dbReference type="NCBI Taxonomy" id="66347"/>
    <lineage>
        <taxon>Bacteria</taxon>
        <taxon>Bacillati</taxon>
        <taxon>Bacillota</taxon>
        <taxon>Bacilli</taxon>
        <taxon>Bacillales</taxon>
        <taxon>Paenibacillaceae</taxon>
        <taxon>Paenibacillus</taxon>
    </lineage>
</organism>
<dbReference type="InterPro" id="IPR006061">
    <property type="entry name" value="SBP_1_CS"/>
</dbReference>
<keyword evidence="6" id="KW-1003">Cell membrane</keyword>
<dbReference type="RefSeq" id="WP_330164020.1">
    <property type="nucleotide sequence ID" value="NZ_WOAA01000016.1"/>
</dbReference>
<dbReference type="PANTHER" id="PTHR30061">
    <property type="entry name" value="MALTOSE-BINDING PERIPLASMIC PROTEIN"/>
    <property type="match status" value="1"/>
</dbReference>
<evidence type="ECO:0000313" key="9">
    <source>
        <dbReference type="Proteomes" id="UP000435177"/>
    </source>
</evidence>
<evidence type="ECO:0000313" key="8">
    <source>
        <dbReference type="EMBL" id="MUG67691.1"/>
    </source>
</evidence>
<reference evidence="8 9" key="1">
    <citation type="submission" date="2019-11" db="EMBL/GenBank/DDBJ databases">
        <title>Draft genome sequences of five Paenibacillus species of dairy origin.</title>
        <authorList>
            <person name="Olajide A.M."/>
            <person name="Chen S."/>
            <person name="Lapointe G."/>
        </authorList>
    </citation>
    <scope>NUCLEOTIDE SEQUENCE [LARGE SCALE GENOMIC DNA]</scope>
    <source>
        <strain evidence="8 9">3CS1</strain>
    </source>
</reference>
<evidence type="ECO:0000256" key="1">
    <source>
        <dbReference type="ARBA" id="ARBA00008520"/>
    </source>
</evidence>
<evidence type="ECO:0000256" key="4">
    <source>
        <dbReference type="ARBA" id="ARBA00022729"/>
    </source>
</evidence>
<evidence type="ECO:0000256" key="7">
    <source>
        <dbReference type="SAM" id="MobiDB-lite"/>
    </source>
</evidence>